<sequence length="267" mass="30405">MEMGSLDDDEFSEDTMCCPHCSLPLYQKDDKKRILLFICRSCAYEAELDYEISWENHKVNGISILPSVKEQGGGDCFPCAILTVVESQLKMHEASTKRKFAKKLSVDNLVHEYENVTGQKYGKESAHDSGQYNKRMRICRTILKEQGAVTTEGNGPFKAKSFWKSNATFNDIADLLRQGVLLTNIPVTCEFNNLSPDDIYIADDSKVKINEEGGEEWHAIVLIGFGSRNNEKYFRFMNSWGTKFCDRGFGRIRALEIKDVLLCKLEH</sequence>
<reference evidence="2 4" key="2">
    <citation type="submission" date="2024-10" db="EMBL/GenBank/DDBJ databases">
        <authorList>
            <person name="Ryan C."/>
        </authorList>
    </citation>
    <scope>NUCLEOTIDE SEQUENCE [LARGE SCALE GENOMIC DNA]</scope>
</reference>
<dbReference type="EMBL" id="OZ075125">
    <property type="protein sequence ID" value="CAL4933157.1"/>
    <property type="molecule type" value="Genomic_DNA"/>
</dbReference>
<organism evidence="2 4">
    <name type="scientific">Urochloa decumbens</name>
    <dbReference type="NCBI Taxonomy" id="240449"/>
    <lineage>
        <taxon>Eukaryota</taxon>
        <taxon>Viridiplantae</taxon>
        <taxon>Streptophyta</taxon>
        <taxon>Embryophyta</taxon>
        <taxon>Tracheophyta</taxon>
        <taxon>Spermatophyta</taxon>
        <taxon>Magnoliopsida</taxon>
        <taxon>Liliopsida</taxon>
        <taxon>Poales</taxon>
        <taxon>Poaceae</taxon>
        <taxon>PACMAD clade</taxon>
        <taxon>Panicoideae</taxon>
        <taxon>Panicodae</taxon>
        <taxon>Paniceae</taxon>
        <taxon>Melinidinae</taxon>
        <taxon>Urochloa</taxon>
    </lineage>
</organism>
<protein>
    <recommendedName>
        <fullName evidence="1">Peptidase C1A papain C-terminal domain-containing protein</fullName>
    </recommendedName>
</protein>
<evidence type="ECO:0000259" key="1">
    <source>
        <dbReference type="Pfam" id="PF00112"/>
    </source>
</evidence>
<dbReference type="InterPro" id="IPR038765">
    <property type="entry name" value="Papain-like_cys_pep_sf"/>
</dbReference>
<feature type="domain" description="Peptidase C1A papain C-terminal" evidence="1">
    <location>
        <begin position="146"/>
        <end position="254"/>
    </location>
</feature>
<evidence type="ECO:0000313" key="2">
    <source>
        <dbReference type="EMBL" id="CAL4933157.1"/>
    </source>
</evidence>
<keyword evidence="4" id="KW-1185">Reference proteome</keyword>
<evidence type="ECO:0000313" key="3">
    <source>
        <dbReference type="EMBL" id="CAL4933177.1"/>
    </source>
</evidence>
<dbReference type="Proteomes" id="UP001497457">
    <property type="component" value="Chromosome 15b"/>
</dbReference>
<dbReference type="AlphaFoldDB" id="A0ABC8XVU7"/>
<name>A0ABC8XVU7_9POAL</name>
<dbReference type="InterPro" id="IPR000668">
    <property type="entry name" value="Peptidase_C1A_C"/>
</dbReference>
<proteinExistence type="predicted"/>
<dbReference type="Gene3D" id="3.90.70.10">
    <property type="entry name" value="Cysteine proteinases"/>
    <property type="match status" value="1"/>
</dbReference>
<evidence type="ECO:0000313" key="4">
    <source>
        <dbReference type="Proteomes" id="UP001497457"/>
    </source>
</evidence>
<dbReference type="SUPFAM" id="SSF54001">
    <property type="entry name" value="Cysteine proteinases"/>
    <property type="match status" value="1"/>
</dbReference>
<accession>A0ABC8XVU7</accession>
<dbReference type="EMBL" id="OZ075125">
    <property type="protein sequence ID" value="CAL4933177.1"/>
    <property type="molecule type" value="Genomic_DNA"/>
</dbReference>
<gene>
    <name evidence="2" type="ORF">URODEC1_LOCUS27982</name>
    <name evidence="3" type="ORF">URODEC1_LOCUS27990</name>
</gene>
<dbReference type="Pfam" id="PF00112">
    <property type="entry name" value="Peptidase_C1"/>
    <property type="match status" value="1"/>
</dbReference>
<reference evidence="4" key="1">
    <citation type="submission" date="2024-06" db="EMBL/GenBank/DDBJ databases">
        <authorList>
            <person name="Ryan C."/>
        </authorList>
    </citation>
    <scope>NUCLEOTIDE SEQUENCE [LARGE SCALE GENOMIC DNA]</scope>
</reference>